<evidence type="ECO:0000256" key="5">
    <source>
        <dbReference type="ARBA" id="ARBA00023136"/>
    </source>
</evidence>
<feature type="transmembrane region" description="Helical" evidence="6">
    <location>
        <begin position="101"/>
        <end position="118"/>
    </location>
</feature>
<evidence type="ECO:0000256" key="4">
    <source>
        <dbReference type="ARBA" id="ARBA00022989"/>
    </source>
</evidence>
<evidence type="ECO:0000256" key="3">
    <source>
        <dbReference type="ARBA" id="ARBA00022723"/>
    </source>
</evidence>
<feature type="transmembrane region" description="Helical" evidence="6">
    <location>
        <begin position="124"/>
        <end position="143"/>
    </location>
</feature>
<sequence length="249" mass="28114">MEKEYTVKGMTCQGCRAYVEDALQKIEAVNKAEVNLENEKATIDFSQKISLASLQHAIGEKYNILAKDAVDKGEEKQTNNSVSTPIQSEAKQSKLKQLQPLFLIFFYITTASLLLNFSNFKLGSWMFDFMGMFYIVFSFFKFLDYTGFPASFKMYDPLAKLIPAYAWIYPFLETALGLCFLFRFQVDVALIATLVILGITTVGVSQSLFSKRKIKCACLGTALNLPMTEATFIENTIMIVMALLMLFLI</sequence>
<dbReference type="Proteomes" id="UP000599688">
    <property type="component" value="Unassembled WGS sequence"/>
</dbReference>
<evidence type="ECO:0000313" key="8">
    <source>
        <dbReference type="EMBL" id="GGE08431.1"/>
    </source>
</evidence>
<evidence type="ECO:0000256" key="6">
    <source>
        <dbReference type="SAM" id="Phobius"/>
    </source>
</evidence>
<evidence type="ECO:0000313" key="9">
    <source>
        <dbReference type="Proteomes" id="UP000599688"/>
    </source>
</evidence>
<gene>
    <name evidence="8" type="ORF">GCM10010831_07480</name>
</gene>
<protein>
    <recommendedName>
        <fullName evidence="7">HMA domain-containing protein</fullName>
    </recommendedName>
</protein>
<comment type="caution">
    <text evidence="8">The sequence shown here is derived from an EMBL/GenBank/DDBJ whole genome shotgun (WGS) entry which is preliminary data.</text>
</comment>
<keyword evidence="3" id="KW-0479">Metal-binding</keyword>
<evidence type="ECO:0000256" key="1">
    <source>
        <dbReference type="ARBA" id="ARBA00004141"/>
    </source>
</evidence>
<dbReference type="Pfam" id="PF07291">
    <property type="entry name" value="MauE"/>
    <property type="match status" value="1"/>
</dbReference>
<dbReference type="Gene3D" id="3.30.70.100">
    <property type="match status" value="1"/>
</dbReference>
<dbReference type="InterPro" id="IPR006121">
    <property type="entry name" value="HMA_dom"/>
</dbReference>
<keyword evidence="5 6" id="KW-0472">Membrane</keyword>
<feature type="transmembrane region" description="Helical" evidence="6">
    <location>
        <begin position="164"/>
        <end position="184"/>
    </location>
</feature>
<organism evidence="8 9">
    <name type="scientific">Psychroflexus salis</name>
    <dbReference type="NCBI Taxonomy" id="1526574"/>
    <lineage>
        <taxon>Bacteria</taxon>
        <taxon>Pseudomonadati</taxon>
        <taxon>Bacteroidota</taxon>
        <taxon>Flavobacteriia</taxon>
        <taxon>Flavobacteriales</taxon>
        <taxon>Flavobacteriaceae</taxon>
        <taxon>Psychroflexus</taxon>
    </lineage>
</organism>
<evidence type="ECO:0000256" key="2">
    <source>
        <dbReference type="ARBA" id="ARBA00022692"/>
    </source>
</evidence>
<dbReference type="CDD" id="cd00371">
    <property type="entry name" value="HMA"/>
    <property type="match status" value="1"/>
</dbReference>
<dbReference type="EMBL" id="BMGL01000004">
    <property type="protein sequence ID" value="GGE08431.1"/>
    <property type="molecule type" value="Genomic_DNA"/>
</dbReference>
<dbReference type="PROSITE" id="PS01047">
    <property type="entry name" value="HMA_1"/>
    <property type="match status" value="1"/>
</dbReference>
<dbReference type="InterPro" id="IPR036163">
    <property type="entry name" value="HMA_dom_sf"/>
</dbReference>
<feature type="domain" description="HMA" evidence="7">
    <location>
        <begin position="1"/>
        <end position="70"/>
    </location>
</feature>
<dbReference type="Pfam" id="PF00403">
    <property type="entry name" value="HMA"/>
    <property type="match status" value="1"/>
</dbReference>
<dbReference type="AlphaFoldDB" id="A0A917E833"/>
<evidence type="ECO:0000259" key="7">
    <source>
        <dbReference type="PROSITE" id="PS50846"/>
    </source>
</evidence>
<keyword evidence="9" id="KW-1185">Reference proteome</keyword>
<proteinExistence type="predicted"/>
<reference evidence="8 9" key="1">
    <citation type="journal article" date="2014" name="Int. J. Syst. Evol. Microbiol.">
        <title>Complete genome sequence of Corynebacterium casei LMG S-19264T (=DSM 44701T), isolated from a smear-ripened cheese.</title>
        <authorList>
            <consortium name="US DOE Joint Genome Institute (JGI-PGF)"/>
            <person name="Walter F."/>
            <person name="Albersmeier A."/>
            <person name="Kalinowski J."/>
            <person name="Ruckert C."/>
        </authorList>
    </citation>
    <scope>NUCLEOTIDE SEQUENCE [LARGE SCALE GENOMIC DNA]</scope>
    <source>
        <strain evidence="8 9">CGMCC 1.12925</strain>
    </source>
</reference>
<dbReference type="GO" id="GO:0046872">
    <property type="term" value="F:metal ion binding"/>
    <property type="evidence" value="ECO:0007669"/>
    <property type="project" value="UniProtKB-KW"/>
</dbReference>
<name>A0A917E833_9FLAO</name>
<dbReference type="RefSeq" id="WP_188405441.1">
    <property type="nucleotide sequence ID" value="NZ_BMGL01000004.1"/>
</dbReference>
<keyword evidence="4 6" id="KW-1133">Transmembrane helix</keyword>
<dbReference type="InterPro" id="IPR009908">
    <property type="entry name" value="Methylamine_util_MauE"/>
</dbReference>
<dbReference type="GO" id="GO:0030416">
    <property type="term" value="P:methylamine metabolic process"/>
    <property type="evidence" value="ECO:0007669"/>
    <property type="project" value="InterPro"/>
</dbReference>
<keyword evidence="2 6" id="KW-0812">Transmembrane</keyword>
<dbReference type="PROSITE" id="PS50846">
    <property type="entry name" value="HMA_2"/>
    <property type="match status" value="1"/>
</dbReference>
<dbReference type="GO" id="GO:0016020">
    <property type="term" value="C:membrane"/>
    <property type="evidence" value="ECO:0007669"/>
    <property type="project" value="UniProtKB-SubCell"/>
</dbReference>
<dbReference type="SUPFAM" id="SSF55008">
    <property type="entry name" value="HMA, heavy metal-associated domain"/>
    <property type="match status" value="1"/>
</dbReference>
<comment type="subcellular location">
    <subcellularLocation>
        <location evidence="1">Membrane</location>
        <topology evidence="1">Multi-pass membrane protein</topology>
    </subcellularLocation>
</comment>
<feature type="transmembrane region" description="Helical" evidence="6">
    <location>
        <begin position="190"/>
        <end position="209"/>
    </location>
</feature>
<feature type="transmembrane region" description="Helical" evidence="6">
    <location>
        <begin position="230"/>
        <end position="248"/>
    </location>
</feature>
<dbReference type="InterPro" id="IPR017969">
    <property type="entry name" value="Heavy-metal-associated_CS"/>
</dbReference>
<accession>A0A917E833</accession>